<dbReference type="GO" id="GO:0005886">
    <property type="term" value="C:plasma membrane"/>
    <property type="evidence" value="ECO:0007669"/>
    <property type="project" value="UniProtKB-SubCell"/>
</dbReference>
<keyword evidence="3" id="KW-1003">Cell membrane</keyword>
<feature type="transmembrane region" description="Helical" evidence="9">
    <location>
        <begin position="6"/>
        <end position="29"/>
    </location>
</feature>
<feature type="transmembrane region" description="Helical" evidence="9">
    <location>
        <begin position="319"/>
        <end position="338"/>
    </location>
</feature>
<evidence type="ECO:0000256" key="4">
    <source>
        <dbReference type="ARBA" id="ARBA00022519"/>
    </source>
</evidence>
<organism evidence="10 11">
    <name type="scientific">Profundibacter amoris</name>
    <dbReference type="NCBI Taxonomy" id="2171755"/>
    <lineage>
        <taxon>Bacteria</taxon>
        <taxon>Pseudomonadati</taxon>
        <taxon>Pseudomonadota</taxon>
        <taxon>Alphaproteobacteria</taxon>
        <taxon>Rhodobacterales</taxon>
        <taxon>Paracoccaceae</taxon>
        <taxon>Profundibacter</taxon>
    </lineage>
</organism>
<feature type="transmembrane region" description="Helical" evidence="9">
    <location>
        <begin position="241"/>
        <end position="270"/>
    </location>
</feature>
<evidence type="ECO:0000256" key="6">
    <source>
        <dbReference type="ARBA" id="ARBA00022989"/>
    </source>
</evidence>
<dbReference type="Proteomes" id="UP000261704">
    <property type="component" value="Chromosome"/>
</dbReference>
<evidence type="ECO:0000256" key="9">
    <source>
        <dbReference type="SAM" id="Phobius"/>
    </source>
</evidence>
<keyword evidence="11" id="KW-1185">Reference proteome</keyword>
<protein>
    <submittedName>
        <fullName evidence="10">YeeE/YedE family protein</fullName>
    </submittedName>
</protein>
<proteinExistence type="inferred from homology"/>
<dbReference type="PANTHER" id="PTHR30574">
    <property type="entry name" value="INNER MEMBRANE PROTEIN YEDE"/>
    <property type="match status" value="1"/>
</dbReference>
<dbReference type="Pfam" id="PF04143">
    <property type="entry name" value="Sulf_transp"/>
    <property type="match status" value="1"/>
</dbReference>
<gene>
    <name evidence="10" type="ORF">BAR1_03130</name>
</gene>
<dbReference type="PANTHER" id="PTHR30574:SF1">
    <property type="entry name" value="SULPHUR TRANSPORT DOMAIN-CONTAINING PROTEIN"/>
    <property type="match status" value="1"/>
</dbReference>
<feature type="transmembrane region" description="Helical" evidence="9">
    <location>
        <begin position="291"/>
        <end position="313"/>
    </location>
</feature>
<comment type="subcellular location">
    <subcellularLocation>
        <location evidence="1">Cell inner membrane</location>
        <topology evidence="1">Multi-pass membrane protein</topology>
    </subcellularLocation>
</comment>
<name>A0A347ULE2_9RHOB</name>
<dbReference type="AlphaFoldDB" id="A0A347ULE2"/>
<keyword evidence="6 9" id="KW-1133">Transmembrane helix</keyword>
<evidence type="ECO:0000256" key="1">
    <source>
        <dbReference type="ARBA" id="ARBA00004429"/>
    </source>
</evidence>
<keyword evidence="7 9" id="KW-0472">Membrane</keyword>
<evidence type="ECO:0000313" key="10">
    <source>
        <dbReference type="EMBL" id="AXX99670.1"/>
    </source>
</evidence>
<dbReference type="RefSeq" id="WP_118944321.1">
    <property type="nucleotide sequence ID" value="NZ_CP032125.1"/>
</dbReference>
<dbReference type="EMBL" id="CP032125">
    <property type="protein sequence ID" value="AXX99670.1"/>
    <property type="molecule type" value="Genomic_DNA"/>
</dbReference>
<evidence type="ECO:0000256" key="2">
    <source>
        <dbReference type="ARBA" id="ARBA00022448"/>
    </source>
</evidence>
<feature type="transmembrane region" description="Helical" evidence="9">
    <location>
        <begin position="198"/>
        <end position="218"/>
    </location>
</feature>
<keyword evidence="4" id="KW-0997">Cell inner membrane</keyword>
<reference evidence="10 11" key="1">
    <citation type="submission" date="2018-09" db="EMBL/GenBank/DDBJ databases">
        <title>Profundibacter amoris BAR1 gen. nov., sp. nov., a new member of the Roseobacter clade isolated at Lokis Castle Vent Field on the Arctic Mid-Oceanic Ridge.</title>
        <authorList>
            <person name="Le Moine Bauer S."/>
            <person name="Sjoeberg A.G."/>
            <person name="L'Haridon S."/>
            <person name="Stokke R."/>
            <person name="Roalkvam I."/>
            <person name="Steen I.H."/>
            <person name="Dahle H."/>
        </authorList>
    </citation>
    <scope>NUCLEOTIDE SEQUENCE [LARGE SCALE GENOMIC DNA]</scope>
    <source>
        <strain evidence="10 11">BAR1</strain>
    </source>
</reference>
<evidence type="ECO:0000256" key="3">
    <source>
        <dbReference type="ARBA" id="ARBA00022475"/>
    </source>
</evidence>
<evidence type="ECO:0000256" key="5">
    <source>
        <dbReference type="ARBA" id="ARBA00022692"/>
    </source>
</evidence>
<keyword evidence="5 9" id="KW-0812">Transmembrane</keyword>
<comment type="similarity">
    <text evidence="8">Belongs to the TsuA/YedE (TC 9.B.102) family.</text>
</comment>
<dbReference type="OrthoDB" id="7984363at2"/>
<evidence type="ECO:0000313" key="11">
    <source>
        <dbReference type="Proteomes" id="UP000261704"/>
    </source>
</evidence>
<dbReference type="InterPro" id="IPR007272">
    <property type="entry name" value="Sulf_transp_TsuA/YedE"/>
</dbReference>
<evidence type="ECO:0000256" key="7">
    <source>
        <dbReference type="ARBA" id="ARBA00023136"/>
    </source>
</evidence>
<accession>A0A347ULE2</accession>
<feature type="transmembrane region" description="Helical" evidence="9">
    <location>
        <begin position="158"/>
        <end position="186"/>
    </location>
</feature>
<feature type="transmembrane region" description="Helical" evidence="9">
    <location>
        <begin position="83"/>
        <end position="106"/>
    </location>
</feature>
<sequence length="348" mass="36578">MDLLPFGAQAALVGLFGGVILGLAGRMGYFCSLGALETAVYGQDQTRLRMWGMALGAAIIGVFTLNTAGIFDFSLSFYHQVKWNPLASIFGGLLFGYGMAMAGNCGYSALTRFGGGDLRALVVLVVMAIFSFITLNGPLAAPRLLLIKEEPSEEISSIAYTLGAATGIAPFAIALAFATVLILWALSYEKLRNNHEQIFWSVAVGFAITFGFWGTSFLNDRSFGEVMVESYTFTAPLGRTLIWLMTSSAGGLVFSVGSVLGVIIGAFIGSSIKRDFKWEACEDPRELGRQVGGAALMGIGGVTALGCSVGQGLSAFSTLAYSGPVTLAAIAAGGLIGLRHLIHGFEPE</sequence>
<feature type="transmembrane region" description="Helical" evidence="9">
    <location>
        <begin position="118"/>
        <end position="138"/>
    </location>
</feature>
<evidence type="ECO:0000256" key="8">
    <source>
        <dbReference type="ARBA" id="ARBA00035655"/>
    </source>
</evidence>
<keyword evidence="2" id="KW-0813">Transport</keyword>
<feature type="transmembrane region" description="Helical" evidence="9">
    <location>
        <begin position="50"/>
        <end position="71"/>
    </location>
</feature>
<dbReference type="KEGG" id="pamo:BAR1_03130"/>